<sequence length="140" mass="15445">MGFCAELLILRSLQPSFACRCCCQGTRSGAGGKGHGTRGEGKKKERETAHPPSRPCSIDQNVVDLQWTGTRRHRLPLLPGTTLLLYWSWLPNPRPRRCEASRVLSACRWLVALLSLRASCAISAPIFSSLQAKGDFKARP</sequence>
<organism evidence="3 4">
    <name type="scientific">Phyllosticta citricarpa</name>
    <dbReference type="NCBI Taxonomy" id="55181"/>
    <lineage>
        <taxon>Eukaryota</taxon>
        <taxon>Fungi</taxon>
        <taxon>Dikarya</taxon>
        <taxon>Ascomycota</taxon>
        <taxon>Pezizomycotina</taxon>
        <taxon>Dothideomycetes</taxon>
        <taxon>Dothideomycetes incertae sedis</taxon>
        <taxon>Botryosphaeriales</taxon>
        <taxon>Phyllostictaceae</taxon>
        <taxon>Phyllosticta</taxon>
    </lineage>
</organism>
<accession>A0ABR1LUJ4</accession>
<evidence type="ECO:0000313" key="3">
    <source>
        <dbReference type="EMBL" id="KAK7538869.1"/>
    </source>
</evidence>
<keyword evidence="4" id="KW-1185">Reference proteome</keyword>
<evidence type="ECO:0008006" key="5">
    <source>
        <dbReference type="Google" id="ProtNLM"/>
    </source>
</evidence>
<reference evidence="3 4" key="1">
    <citation type="submission" date="2024-04" db="EMBL/GenBank/DDBJ databases">
        <title>Phyllosticta paracitricarpa is synonymous to the EU quarantine fungus P. citricarpa based on phylogenomic analyses.</title>
        <authorList>
            <consortium name="Lawrence Berkeley National Laboratory"/>
            <person name="Van Ingen-Buijs V.A."/>
            <person name="Van Westerhoven A.C."/>
            <person name="Haridas S."/>
            <person name="Skiadas P."/>
            <person name="Martin F."/>
            <person name="Groenewald J.Z."/>
            <person name="Crous P.W."/>
            <person name="Seidl M.F."/>
        </authorList>
    </citation>
    <scope>NUCLEOTIDE SEQUENCE [LARGE SCALE GENOMIC DNA]</scope>
    <source>
        <strain evidence="3 4">CBS 122670</strain>
    </source>
</reference>
<evidence type="ECO:0000256" key="2">
    <source>
        <dbReference type="SAM" id="SignalP"/>
    </source>
</evidence>
<feature type="signal peptide" evidence="2">
    <location>
        <begin position="1"/>
        <end position="18"/>
    </location>
</feature>
<feature type="compositionally biased region" description="Basic and acidic residues" evidence="1">
    <location>
        <begin position="37"/>
        <end position="49"/>
    </location>
</feature>
<feature type="region of interest" description="Disordered" evidence="1">
    <location>
        <begin position="29"/>
        <end position="55"/>
    </location>
</feature>
<gene>
    <name evidence="3" type="ORF">IWX46DRAFT_232615</name>
</gene>
<keyword evidence="2" id="KW-0732">Signal</keyword>
<comment type="caution">
    <text evidence="3">The sequence shown here is derived from an EMBL/GenBank/DDBJ whole genome shotgun (WGS) entry which is preliminary data.</text>
</comment>
<proteinExistence type="predicted"/>
<feature type="chain" id="PRO_5045757978" description="Secreted protein" evidence="2">
    <location>
        <begin position="19"/>
        <end position="140"/>
    </location>
</feature>
<dbReference type="Proteomes" id="UP001365128">
    <property type="component" value="Unassembled WGS sequence"/>
</dbReference>
<evidence type="ECO:0000256" key="1">
    <source>
        <dbReference type="SAM" id="MobiDB-lite"/>
    </source>
</evidence>
<dbReference type="EMBL" id="JBBPDW010000030">
    <property type="protein sequence ID" value="KAK7538869.1"/>
    <property type="molecule type" value="Genomic_DNA"/>
</dbReference>
<name>A0ABR1LUJ4_9PEZI</name>
<evidence type="ECO:0000313" key="4">
    <source>
        <dbReference type="Proteomes" id="UP001365128"/>
    </source>
</evidence>
<protein>
    <recommendedName>
        <fullName evidence="5">Secreted protein</fullName>
    </recommendedName>
</protein>